<dbReference type="PANTHER" id="PTHR35743:SF2">
    <property type="entry name" value="HOMEOBOX DOMAIN-CONTAINING PROTEIN"/>
    <property type="match status" value="1"/>
</dbReference>
<proteinExistence type="predicted"/>
<evidence type="ECO:0000256" key="2">
    <source>
        <dbReference type="PROSITE-ProRule" id="PRU00108"/>
    </source>
</evidence>
<dbReference type="EMBL" id="LS974618">
    <property type="protein sequence ID" value="CAG7894142.1"/>
    <property type="molecule type" value="Genomic_DNA"/>
</dbReference>
<dbReference type="PROSITE" id="PS50071">
    <property type="entry name" value="HOMEOBOX_2"/>
    <property type="match status" value="1"/>
</dbReference>
<evidence type="ECO:0000256" key="3">
    <source>
        <dbReference type="SAM" id="MobiDB-lite"/>
    </source>
</evidence>
<feature type="region of interest" description="Disordered" evidence="3">
    <location>
        <begin position="640"/>
        <end position="663"/>
    </location>
</feature>
<organism evidence="5 6">
    <name type="scientific">Brassica campestris</name>
    <name type="common">Field mustard</name>
    <dbReference type="NCBI Taxonomy" id="3711"/>
    <lineage>
        <taxon>Eukaryota</taxon>
        <taxon>Viridiplantae</taxon>
        <taxon>Streptophyta</taxon>
        <taxon>Embryophyta</taxon>
        <taxon>Tracheophyta</taxon>
        <taxon>Spermatophyta</taxon>
        <taxon>Magnoliopsida</taxon>
        <taxon>eudicotyledons</taxon>
        <taxon>Gunneridae</taxon>
        <taxon>Pentapetalae</taxon>
        <taxon>rosids</taxon>
        <taxon>malvids</taxon>
        <taxon>Brassicales</taxon>
        <taxon>Brassicaceae</taxon>
        <taxon>Brassiceae</taxon>
        <taxon>Brassica</taxon>
    </lineage>
</organism>
<dbReference type="Gene3D" id="1.10.10.60">
    <property type="entry name" value="Homeodomain-like"/>
    <property type="match status" value="1"/>
</dbReference>
<dbReference type="GO" id="GO:0005634">
    <property type="term" value="C:nucleus"/>
    <property type="evidence" value="ECO:0007669"/>
    <property type="project" value="UniProtKB-SubCell"/>
</dbReference>
<dbReference type="InterPro" id="IPR057287">
    <property type="entry name" value="Ndx_N"/>
</dbReference>
<dbReference type="GO" id="GO:0009908">
    <property type="term" value="P:flower development"/>
    <property type="evidence" value="ECO:0007669"/>
    <property type="project" value="InterPro"/>
</dbReference>
<name>A0A8D9M0N4_BRACM</name>
<dbReference type="SMART" id="SM00389">
    <property type="entry name" value="HOX"/>
    <property type="match status" value="1"/>
</dbReference>
<dbReference type="Proteomes" id="UP000694005">
    <property type="component" value="Chromosome A02"/>
</dbReference>
<dbReference type="Pfam" id="PF24426">
    <property type="entry name" value="HTH_NDX"/>
    <property type="match status" value="1"/>
</dbReference>
<evidence type="ECO:0000313" key="6">
    <source>
        <dbReference type="Proteomes" id="UP000694005"/>
    </source>
</evidence>
<dbReference type="Pfam" id="PF25246">
    <property type="entry name" value="Nodulin_N"/>
    <property type="match status" value="2"/>
</dbReference>
<dbReference type="GO" id="GO:0003697">
    <property type="term" value="F:single-stranded DNA binding"/>
    <property type="evidence" value="ECO:0007669"/>
    <property type="project" value="InterPro"/>
</dbReference>
<protein>
    <recommendedName>
        <fullName evidence="4">Homeobox domain-containing protein</fullName>
    </recommendedName>
</protein>
<keyword evidence="2" id="KW-0539">Nucleus</keyword>
<feature type="DNA-binding region" description="Homeobox" evidence="2">
    <location>
        <begin position="656"/>
        <end position="722"/>
    </location>
</feature>
<keyword evidence="2" id="KW-0371">Homeobox</keyword>
<evidence type="ECO:0000259" key="4">
    <source>
        <dbReference type="PROSITE" id="PS50071"/>
    </source>
</evidence>
<dbReference type="AlphaFoldDB" id="A0A8D9M0N4"/>
<keyword evidence="2" id="KW-0238">DNA-binding</keyword>
<sequence length="731" mass="81704">MLLQAKHLIPAVNGLHWRDSLEIHKLLQDNKDFCIYYNNVEKISVEKLAVALPVHLLAVIKAHDRDDKFEYLLSGIRLLHTLCELTSRHSKLDQVLLDDCVLSAMMVDLVINAMVALGGNRKVHLSLSLAVSLCLSYCYSSPLLFIFQESWKSDNESLVEATMVASTLHLLHGFISPEFVDIVQVLLAHSKVDLFIETAFGAVHNVVRSLEAKLLYRGSDHPKKCPLKSAKFHCQQAEAALQFLHSLCQEKLFSERVAKNKELCGKGGLLMLAKSILSLSVSPGFVKEATTVASMYRIKAKVLSLLHHIFEADSVSFLDELERAGNLHLAQPIASEVLSLLKLGLSDSTNDIASHDYPMGFVQLNAMRLAESTILSALFCLPHEEFVSMLCSSALSSREDDATLDYDLFKSAGWVLSVFSSSSFFDIPQFKLNFQNNLTMSSYANQRTSLVIKIMANLHCFAPEVCIEEDRNRFIKAFVSGLRKDPVSMTIQLPNSSYTPVAQRATSVCRNICSLLRHADFLITNGLDVKDLMMFRVFCKQLQPLIRSEFEGSQATVKQRKEPLNLNIERASEEPNVRVEGAATKYNVNENMEIVPRLKESDADACNLETSSLDTRSNRGKSLVEDGDGDGDVELAHELFKGSGSGEVKEDEKQGKKRKRSIMSDDQVEMMEKAIVDEPDMRRSAAWIKKCAEKLNQNGPRVTAMQLKNWLNNRRAKIARAMSGKTSKGKK</sequence>
<comment type="subcellular location">
    <subcellularLocation>
        <location evidence="1 2">Nucleus</location>
    </subcellularLocation>
</comment>
<dbReference type="InterPro" id="IPR001356">
    <property type="entry name" value="HD"/>
</dbReference>
<dbReference type="InterPro" id="IPR056560">
    <property type="entry name" value="HTH_NDX"/>
</dbReference>
<accession>A0A8D9M0N4</accession>
<evidence type="ECO:0000313" key="5">
    <source>
        <dbReference type="EMBL" id="CAG7894142.1"/>
    </source>
</evidence>
<feature type="domain" description="Homeobox" evidence="4">
    <location>
        <begin position="654"/>
        <end position="721"/>
    </location>
</feature>
<evidence type="ECO:0000256" key="1">
    <source>
        <dbReference type="ARBA" id="ARBA00004123"/>
    </source>
</evidence>
<dbReference type="CDD" id="cd00086">
    <property type="entry name" value="homeodomain"/>
    <property type="match status" value="1"/>
</dbReference>
<reference evidence="5 6" key="1">
    <citation type="submission" date="2021-07" db="EMBL/GenBank/DDBJ databases">
        <authorList>
            <consortium name="Genoscope - CEA"/>
            <person name="William W."/>
        </authorList>
    </citation>
    <scope>NUCLEOTIDE SEQUENCE [LARGE SCALE GENOMIC DNA]</scope>
</reference>
<dbReference type="PANTHER" id="PTHR35743">
    <property type="entry name" value="NODULIN HOMEOBOX"/>
    <property type="match status" value="1"/>
</dbReference>
<dbReference type="Gramene" id="A02p30940.2_BraZ1">
    <property type="protein sequence ID" value="A02p30940.2_BraZ1.CDS"/>
    <property type="gene ID" value="A02g30940.2_BraZ1"/>
</dbReference>
<gene>
    <name evidence="5" type="ORF">BRAPAZ1V2_A02P30940.2</name>
</gene>
<dbReference type="InterPro" id="IPR039325">
    <property type="entry name" value="NDX"/>
</dbReference>